<dbReference type="Gene3D" id="1.10.357.10">
    <property type="entry name" value="Tetracycline Repressor, domain 2"/>
    <property type="match status" value="1"/>
</dbReference>
<keyword evidence="2 4" id="KW-0238">DNA-binding</keyword>
<gene>
    <name evidence="6" type="ORF">D1Z90_11235</name>
</gene>
<protein>
    <submittedName>
        <fullName evidence="6">TetR/AcrR family transcriptional regulator</fullName>
    </submittedName>
</protein>
<evidence type="ECO:0000256" key="2">
    <source>
        <dbReference type="ARBA" id="ARBA00023125"/>
    </source>
</evidence>
<proteinExistence type="predicted"/>
<evidence type="ECO:0000259" key="5">
    <source>
        <dbReference type="PROSITE" id="PS50977"/>
    </source>
</evidence>
<evidence type="ECO:0000256" key="3">
    <source>
        <dbReference type="ARBA" id="ARBA00023163"/>
    </source>
</evidence>
<dbReference type="RefSeq" id="WP_119910858.1">
    <property type="nucleotide sequence ID" value="NZ_QZCH01000013.1"/>
</dbReference>
<keyword evidence="1" id="KW-0805">Transcription regulation</keyword>
<evidence type="ECO:0000313" key="6">
    <source>
        <dbReference type="EMBL" id="RJG47478.1"/>
    </source>
</evidence>
<feature type="DNA-binding region" description="H-T-H motif" evidence="4">
    <location>
        <begin position="31"/>
        <end position="50"/>
    </location>
</feature>
<comment type="caution">
    <text evidence="6">The sequence shown here is derived from an EMBL/GenBank/DDBJ whole genome shotgun (WGS) entry which is preliminary data.</text>
</comment>
<dbReference type="Proteomes" id="UP000283255">
    <property type="component" value="Unassembled WGS sequence"/>
</dbReference>
<reference evidence="6 7" key="1">
    <citation type="submission" date="2018-09" db="EMBL/GenBank/DDBJ databases">
        <authorList>
            <person name="Wang F."/>
        </authorList>
    </citation>
    <scope>NUCLEOTIDE SEQUENCE [LARGE SCALE GENOMIC DNA]</scope>
    <source>
        <strain evidence="6 7">PLHSC7-2</strain>
    </source>
</reference>
<accession>A0A418YEA2</accession>
<dbReference type="SUPFAM" id="SSF46689">
    <property type="entry name" value="Homeodomain-like"/>
    <property type="match status" value="1"/>
</dbReference>
<reference evidence="6 7" key="2">
    <citation type="submission" date="2019-01" db="EMBL/GenBank/DDBJ databases">
        <title>Motilimonas pumilus sp. nov., isolated from the gut of sea cucumber (Apostichopus japonicus).</title>
        <authorList>
            <person name="Wang F.-Q."/>
            <person name="Ren L.-H."/>
            <person name="Lin Y.-W."/>
            <person name="Sun G.-H."/>
            <person name="Du Z.-J."/>
            <person name="Zhao J.-X."/>
            <person name="Liu X.-J."/>
            <person name="Liu L.-J."/>
        </authorList>
    </citation>
    <scope>NUCLEOTIDE SEQUENCE [LARGE SCALE GENOMIC DNA]</scope>
    <source>
        <strain evidence="6 7">PLHSC7-2</strain>
    </source>
</reference>
<dbReference type="InterPro" id="IPR001647">
    <property type="entry name" value="HTH_TetR"/>
</dbReference>
<evidence type="ECO:0000313" key="7">
    <source>
        <dbReference type="Proteomes" id="UP000283255"/>
    </source>
</evidence>
<organism evidence="6 7">
    <name type="scientific">Motilimonas pumila</name>
    <dbReference type="NCBI Taxonomy" id="2303987"/>
    <lineage>
        <taxon>Bacteria</taxon>
        <taxon>Pseudomonadati</taxon>
        <taxon>Pseudomonadota</taxon>
        <taxon>Gammaproteobacteria</taxon>
        <taxon>Alteromonadales</taxon>
        <taxon>Alteromonadales genera incertae sedis</taxon>
        <taxon>Motilimonas</taxon>
    </lineage>
</organism>
<dbReference type="OrthoDB" id="4541465at2"/>
<dbReference type="InterPro" id="IPR009057">
    <property type="entry name" value="Homeodomain-like_sf"/>
</dbReference>
<dbReference type="PANTHER" id="PTHR47506">
    <property type="entry name" value="TRANSCRIPTIONAL REGULATORY PROTEIN"/>
    <property type="match status" value="1"/>
</dbReference>
<dbReference type="PRINTS" id="PR00455">
    <property type="entry name" value="HTHTETR"/>
</dbReference>
<dbReference type="GO" id="GO:0003677">
    <property type="term" value="F:DNA binding"/>
    <property type="evidence" value="ECO:0007669"/>
    <property type="project" value="UniProtKB-UniRule"/>
</dbReference>
<dbReference type="EMBL" id="QZCH01000013">
    <property type="protein sequence ID" value="RJG47478.1"/>
    <property type="molecule type" value="Genomic_DNA"/>
</dbReference>
<evidence type="ECO:0000256" key="1">
    <source>
        <dbReference type="ARBA" id="ARBA00023015"/>
    </source>
</evidence>
<dbReference type="PANTHER" id="PTHR47506:SF1">
    <property type="entry name" value="HTH-TYPE TRANSCRIPTIONAL REGULATOR YJDC"/>
    <property type="match status" value="1"/>
</dbReference>
<evidence type="ECO:0000256" key="4">
    <source>
        <dbReference type="PROSITE-ProRule" id="PRU00335"/>
    </source>
</evidence>
<dbReference type="PROSITE" id="PS50977">
    <property type="entry name" value="HTH_TETR_2"/>
    <property type="match status" value="1"/>
</dbReference>
<name>A0A418YEA2_9GAMM</name>
<dbReference type="AlphaFoldDB" id="A0A418YEA2"/>
<feature type="domain" description="HTH tetR-type" evidence="5">
    <location>
        <begin position="8"/>
        <end position="68"/>
    </location>
</feature>
<sequence length="186" mass="21171">MPKIVDHQQRRQEIARQAVDIFLQYGYKNLGMRQLCGHLGMSKSAVYHYFTSKDALFRAATEAVVSADIATLTDRPTVDEASPDEKVDNFIAIFEQMAPRYFQEMKLVSDYIEVIGQQQVSQDPCMKLANQKYQDLLAKYVCDRQHKALYSLLLGLLNHQLMLGEPLAHAYLTAQVSLQLSQNQVS</sequence>
<dbReference type="Pfam" id="PF00440">
    <property type="entry name" value="TetR_N"/>
    <property type="match status" value="1"/>
</dbReference>
<keyword evidence="3" id="KW-0804">Transcription</keyword>
<keyword evidence="7" id="KW-1185">Reference proteome</keyword>